<evidence type="ECO:0000313" key="1">
    <source>
        <dbReference type="EMBL" id="PIE24995.1"/>
    </source>
</evidence>
<evidence type="ECO:0000313" key="2">
    <source>
        <dbReference type="Proteomes" id="UP000243469"/>
    </source>
</evidence>
<gene>
    <name evidence="1" type="ORF">CSA60_02390</name>
</gene>
<dbReference type="EMBL" id="PDSH01000014">
    <property type="protein sequence ID" value="PIE24995.1"/>
    <property type="molecule type" value="Genomic_DNA"/>
</dbReference>
<protein>
    <recommendedName>
        <fullName evidence="3">Lipoprotein</fullName>
    </recommendedName>
</protein>
<organism evidence="1 2">
    <name type="scientific">Neptuniibacter caesariensis</name>
    <dbReference type="NCBI Taxonomy" id="207954"/>
    <lineage>
        <taxon>Bacteria</taxon>
        <taxon>Pseudomonadati</taxon>
        <taxon>Pseudomonadota</taxon>
        <taxon>Gammaproteobacteria</taxon>
        <taxon>Oceanospirillales</taxon>
        <taxon>Oceanospirillaceae</taxon>
        <taxon>Neptuniibacter</taxon>
    </lineage>
</organism>
<evidence type="ECO:0008006" key="3">
    <source>
        <dbReference type="Google" id="ProtNLM"/>
    </source>
</evidence>
<comment type="caution">
    <text evidence="1">The sequence shown here is derived from an EMBL/GenBank/DDBJ whole genome shotgun (WGS) entry which is preliminary data.</text>
</comment>
<proteinExistence type="predicted"/>
<accession>A0A2G6JNJ9</accession>
<dbReference type="PROSITE" id="PS51257">
    <property type="entry name" value="PROKAR_LIPOPROTEIN"/>
    <property type="match status" value="1"/>
</dbReference>
<name>A0A2G6JNJ9_NEPCE</name>
<reference evidence="1 2" key="1">
    <citation type="submission" date="2017-10" db="EMBL/GenBank/DDBJ databases">
        <title>Novel microbial diversity and functional potential in the marine mammal oral microbiome.</title>
        <authorList>
            <person name="Dudek N.K."/>
            <person name="Sun C.L."/>
            <person name="Burstein D."/>
            <person name="Kantor R.S."/>
            <person name="Aliaga Goltsman D.S."/>
            <person name="Bik E.M."/>
            <person name="Thomas B.C."/>
            <person name="Banfield J.F."/>
            <person name="Relman D.A."/>
        </authorList>
    </citation>
    <scope>NUCLEOTIDE SEQUENCE [LARGE SCALE GENOMIC DNA]</scope>
    <source>
        <strain evidence="1">DOLJORAL78_47_21</strain>
    </source>
</reference>
<dbReference type="AlphaFoldDB" id="A0A2G6JNJ9"/>
<sequence length="136" mass="15408">MRYLTGLLLIAVLALTGCLNLDSIKPEQKAPRDTSYYLIDIKYKFFCLGNTLKCKDMTKIVSAQDKFRPIENAYGTAIAAPNYPVSLTRMILNPKDGSYNSTPVGTNGRYYKVPVNDKTKTVWRTLEAIENDLYRN</sequence>
<dbReference type="Proteomes" id="UP000243469">
    <property type="component" value="Unassembled WGS sequence"/>
</dbReference>